<accession>A0A193QJJ2</accession>
<dbReference type="GO" id="GO:0006950">
    <property type="term" value="P:response to stress"/>
    <property type="evidence" value="ECO:0007669"/>
    <property type="project" value="TreeGrafter"/>
</dbReference>
<organism evidence="2 3">
    <name type="scientific">Sodalis glossinidius (strain morsitans)</name>
    <dbReference type="NCBI Taxonomy" id="343509"/>
    <lineage>
        <taxon>Bacteria</taxon>
        <taxon>Pseudomonadati</taxon>
        <taxon>Pseudomonadota</taxon>
        <taxon>Gammaproteobacteria</taxon>
        <taxon>Enterobacterales</taxon>
        <taxon>Bruguierivoracaceae</taxon>
        <taxon>Sodalis</taxon>
    </lineage>
</organism>
<name>A0A193QJJ2_SODGM</name>
<dbReference type="EMBL" id="LN854557">
    <property type="protein sequence ID" value="CRL45347.1"/>
    <property type="molecule type" value="Genomic_DNA"/>
</dbReference>
<dbReference type="AlphaFoldDB" id="A0A193QJJ2"/>
<dbReference type="InterPro" id="IPR039422">
    <property type="entry name" value="MarR/SlyA-like"/>
</dbReference>
<feature type="domain" description="HTH marR-type" evidence="1">
    <location>
        <begin position="5"/>
        <end position="138"/>
    </location>
</feature>
<dbReference type="PROSITE" id="PS50995">
    <property type="entry name" value="HTH_MARR_2"/>
    <property type="match status" value="1"/>
</dbReference>
<reference evidence="2 3" key="1">
    <citation type="submission" date="2015-05" db="EMBL/GenBank/DDBJ databases">
        <authorList>
            <person name="Goodhead I."/>
        </authorList>
    </citation>
    <scope>NUCLEOTIDE SEQUENCE [LARGE SCALE GENOMIC DNA]</scope>
    <source>
        <strain evidence="3">morsitans</strain>
    </source>
</reference>
<dbReference type="InterPro" id="IPR036390">
    <property type="entry name" value="WH_DNA-bd_sf"/>
</dbReference>
<proteinExistence type="predicted"/>
<dbReference type="PANTHER" id="PTHR33164">
    <property type="entry name" value="TRANSCRIPTIONAL REGULATOR, MARR FAMILY"/>
    <property type="match status" value="1"/>
</dbReference>
<dbReference type="PANTHER" id="PTHR33164:SF43">
    <property type="entry name" value="HTH-TYPE TRANSCRIPTIONAL REPRESSOR YETL"/>
    <property type="match status" value="1"/>
</dbReference>
<sequence length="144" mass="16033">MNTEYKNFSKMLHLTSRALRMAIDRRLKYLGLSQASWVAVAAIAGAESPLSQSELAQRLGVEGATVVTMVDRLVKIGLVLRIPTPADRRKKLLVVTDEGKTLYEKVRTEADALGKEILEDVDARDMQVAMRVLEKVYNATETLT</sequence>
<dbReference type="InterPro" id="IPR036388">
    <property type="entry name" value="WH-like_DNA-bd_sf"/>
</dbReference>
<dbReference type="OrthoDB" id="6002259at2"/>
<dbReference type="Pfam" id="PF12802">
    <property type="entry name" value="MarR_2"/>
    <property type="match status" value="1"/>
</dbReference>
<dbReference type="RefSeq" id="WP_041867523.1">
    <property type="nucleotide sequence ID" value="NC_007712.1"/>
</dbReference>
<evidence type="ECO:0000313" key="3">
    <source>
        <dbReference type="Proteomes" id="UP000245838"/>
    </source>
</evidence>
<dbReference type="InterPro" id="IPR000835">
    <property type="entry name" value="HTH_MarR-typ"/>
</dbReference>
<dbReference type="SUPFAM" id="SSF46785">
    <property type="entry name" value="Winged helix' DNA-binding domain"/>
    <property type="match status" value="1"/>
</dbReference>
<dbReference type="GO" id="GO:0003700">
    <property type="term" value="F:DNA-binding transcription factor activity"/>
    <property type="evidence" value="ECO:0007669"/>
    <property type="project" value="InterPro"/>
</dbReference>
<protein>
    <submittedName>
        <fullName evidence="2">Transcriptional regulator SlyA</fullName>
    </submittedName>
</protein>
<dbReference type="BioCyc" id="SGLO343509:SGP1_RS11810-MONOMER"/>
<dbReference type="SMART" id="SM00347">
    <property type="entry name" value="HTH_MARR"/>
    <property type="match status" value="1"/>
</dbReference>
<dbReference type="Proteomes" id="UP000245838">
    <property type="component" value="Chromosome sggmmb4_Chromosome"/>
</dbReference>
<dbReference type="PRINTS" id="PR00598">
    <property type="entry name" value="HTHMARR"/>
</dbReference>
<gene>
    <name evidence="2" type="primary">slyA_1</name>
    <name evidence="2" type="ORF">SGGMMB4_03000</name>
</gene>
<evidence type="ECO:0000259" key="1">
    <source>
        <dbReference type="PROSITE" id="PS50995"/>
    </source>
</evidence>
<evidence type="ECO:0000313" key="2">
    <source>
        <dbReference type="EMBL" id="CRL45347.1"/>
    </source>
</evidence>
<dbReference type="Gene3D" id="1.10.10.10">
    <property type="entry name" value="Winged helix-like DNA-binding domain superfamily/Winged helix DNA-binding domain"/>
    <property type="match status" value="1"/>
</dbReference>